<dbReference type="Proteomes" id="UP001396898">
    <property type="component" value="Unassembled WGS sequence"/>
</dbReference>
<reference evidence="3 4" key="1">
    <citation type="submission" date="2023-01" db="EMBL/GenBank/DDBJ databases">
        <title>Analysis of 21 Apiospora genomes using comparative genomics revels a genus with tremendous synthesis potential of carbohydrate active enzymes and secondary metabolites.</title>
        <authorList>
            <person name="Sorensen T."/>
        </authorList>
    </citation>
    <scope>NUCLEOTIDE SEQUENCE [LARGE SCALE GENOMIC DNA]</scope>
    <source>
        <strain evidence="3 4">CBS 20057</strain>
    </source>
</reference>
<evidence type="ECO:0000256" key="2">
    <source>
        <dbReference type="SAM" id="SignalP"/>
    </source>
</evidence>
<evidence type="ECO:0000313" key="3">
    <source>
        <dbReference type="EMBL" id="KAK8033702.1"/>
    </source>
</evidence>
<feature type="signal peptide" evidence="2">
    <location>
        <begin position="1"/>
        <end position="20"/>
    </location>
</feature>
<keyword evidence="2" id="KW-0732">Signal</keyword>
<proteinExistence type="predicted"/>
<keyword evidence="4" id="KW-1185">Reference proteome</keyword>
<feature type="compositionally biased region" description="Low complexity" evidence="1">
    <location>
        <begin position="164"/>
        <end position="198"/>
    </location>
</feature>
<dbReference type="EMBL" id="JAQQWI010000006">
    <property type="protein sequence ID" value="KAK8033702.1"/>
    <property type="molecule type" value="Genomic_DNA"/>
</dbReference>
<evidence type="ECO:0000313" key="4">
    <source>
        <dbReference type="Proteomes" id="UP001396898"/>
    </source>
</evidence>
<feature type="chain" id="PRO_5046420201" evidence="2">
    <location>
        <begin position="21"/>
        <end position="242"/>
    </location>
</feature>
<feature type="region of interest" description="Disordered" evidence="1">
    <location>
        <begin position="164"/>
        <end position="209"/>
    </location>
</feature>
<organism evidence="3 4">
    <name type="scientific">Apiospora marii</name>
    <dbReference type="NCBI Taxonomy" id="335849"/>
    <lineage>
        <taxon>Eukaryota</taxon>
        <taxon>Fungi</taxon>
        <taxon>Dikarya</taxon>
        <taxon>Ascomycota</taxon>
        <taxon>Pezizomycotina</taxon>
        <taxon>Sordariomycetes</taxon>
        <taxon>Xylariomycetidae</taxon>
        <taxon>Amphisphaeriales</taxon>
        <taxon>Apiosporaceae</taxon>
        <taxon>Apiospora</taxon>
    </lineage>
</organism>
<evidence type="ECO:0000256" key="1">
    <source>
        <dbReference type="SAM" id="MobiDB-lite"/>
    </source>
</evidence>
<feature type="compositionally biased region" description="Polar residues" evidence="1">
    <location>
        <begin position="199"/>
        <end position="209"/>
    </location>
</feature>
<sequence>MKNIKMLVTTLATGLAVAGAVVPSPTVPGFIGYAVDDTGLDAVDRHILPTAATIVSEPPVVAGQAGGPGGHHQVGFNLQQQNESTLITTVTTTGTLTLTLASGQVTTIEGPYAVKSQVVVTESDTTVGGMATVTVTTSMPSMTDAGYGTSSSSASSDASATATTASASAPSSSDDATATTSSDGDTSSTPDATSSDPAQSASPTSADQNAASNCTAMNLLQKFIIFYGIYNFWDMEFFARLF</sequence>
<protein>
    <submittedName>
        <fullName evidence="3">Uncharacterized protein</fullName>
    </submittedName>
</protein>
<gene>
    <name evidence="3" type="ORF">PG991_003100</name>
</gene>
<comment type="caution">
    <text evidence="3">The sequence shown here is derived from an EMBL/GenBank/DDBJ whole genome shotgun (WGS) entry which is preliminary data.</text>
</comment>
<accession>A0ABR1SHA0</accession>
<name>A0ABR1SHA0_9PEZI</name>